<dbReference type="SUPFAM" id="SSF56954">
    <property type="entry name" value="Outer membrane efflux proteins (OEP)"/>
    <property type="match status" value="1"/>
</dbReference>
<dbReference type="RefSeq" id="WP_091506796.1">
    <property type="nucleotide sequence ID" value="NZ_FOLE01000001.1"/>
</dbReference>
<dbReference type="GO" id="GO:0005886">
    <property type="term" value="C:plasma membrane"/>
    <property type="evidence" value="ECO:0007669"/>
    <property type="project" value="UniProtKB-SubCell"/>
</dbReference>
<protein>
    <submittedName>
        <fullName evidence="3">Efflux transporter, outer membrane factor (OMF) lipoprotein, NodT family</fullName>
    </submittedName>
</protein>
<dbReference type="Gene3D" id="2.20.200.10">
    <property type="entry name" value="Outer membrane efflux proteins (OEP)"/>
    <property type="match status" value="1"/>
</dbReference>
<keyword evidence="2" id="KW-1134">Transmembrane beta strand</keyword>
<keyword evidence="2 3" id="KW-0449">Lipoprotein</keyword>
<evidence type="ECO:0000313" key="3">
    <source>
        <dbReference type="EMBL" id="SFB79770.1"/>
    </source>
</evidence>
<comment type="similarity">
    <text evidence="1 2">Belongs to the outer membrane factor (OMF) (TC 1.B.17) family.</text>
</comment>
<dbReference type="InterPro" id="IPR010131">
    <property type="entry name" value="MdtP/NodT-like"/>
</dbReference>
<dbReference type="PANTHER" id="PTHR30203:SF30">
    <property type="entry name" value="OUTER MEMBRANE PROTEIN-RELATED"/>
    <property type="match status" value="1"/>
</dbReference>
<dbReference type="Pfam" id="PF02321">
    <property type="entry name" value="OEP"/>
    <property type="match status" value="2"/>
</dbReference>
<evidence type="ECO:0000256" key="1">
    <source>
        <dbReference type="ARBA" id="ARBA00007613"/>
    </source>
</evidence>
<keyword evidence="2" id="KW-0812">Transmembrane</keyword>
<dbReference type="NCBIfam" id="TIGR01845">
    <property type="entry name" value="outer_NodT"/>
    <property type="match status" value="1"/>
</dbReference>
<dbReference type="InterPro" id="IPR003423">
    <property type="entry name" value="OMP_efflux"/>
</dbReference>
<dbReference type="PANTHER" id="PTHR30203">
    <property type="entry name" value="OUTER MEMBRANE CATION EFFLUX PROTEIN"/>
    <property type="match status" value="1"/>
</dbReference>
<proteinExistence type="inferred from homology"/>
<name>A0A1I1E4B5_9BACT</name>
<evidence type="ECO:0000313" key="4">
    <source>
        <dbReference type="Proteomes" id="UP000199514"/>
    </source>
</evidence>
<dbReference type="EMBL" id="FOLE01000001">
    <property type="protein sequence ID" value="SFB79770.1"/>
    <property type="molecule type" value="Genomic_DNA"/>
</dbReference>
<sequence>MKQKVFFAIYSLVLGFVFVGCQKFNTNLSISQKPIPQHFGSPAASADTATIADLNWRTYFADSLLIGLIDTALVNNLDLQIALQRIEMARATKQGTWGAILPQVEANVGGGLRKFGLYTMDGAGNATTEITPGKLIPENLPDMYVGLQASWEVDIWGKLHTQRKAAVANYLASLEGRNFVASCLVTDIASAYYELVALDNELDILNRFVEKQKEALDVIQTQKNVGRANQLAVQQFEAQLLSAQAMETETKQQIIQTQNFINFLLGRYPQAIKRNKTGLFRETPAQIATGVPSQLLTHRPDIREATFALQATKFDLQAAKMAFLPSLNITAGLGFQAFNPKYLFWTPASLAYSALGSLAAPLINRNALKAQFSTAKASQLAAMYAYQKTILNAYVEVANQVSNLENIHQVYWLKKQQTDILASAVETSTELYRTAKANYLEILFAQQNSLQAQLELVGIAKRKQMATVNIYRTLGGGWR</sequence>
<evidence type="ECO:0000256" key="2">
    <source>
        <dbReference type="RuleBase" id="RU362097"/>
    </source>
</evidence>
<dbReference type="OrthoDB" id="9770517at2"/>
<keyword evidence="2" id="KW-0472">Membrane</keyword>
<comment type="subcellular location">
    <subcellularLocation>
        <location evidence="2">Cell membrane</location>
        <topology evidence="2">Lipid-anchor</topology>
    </subcellularLocation>
</comment>
<dbReference type="Proteomes" id="UP000199514">
    <property type="component" value="Unassembled WGS sequence"/>
</dbReference>
<keyword evidence="4" id="KW-1185">Reference proteome</keyword>
<accession>A0A1I1E4B5</accession>
<gene>
    <name evidence="3" type="ORF">SAMN05421780_101527</name>
</gene>
<dbReference type="AlphaFoldDB" id="A0A1I1E4B5"/>
<reference evidence="3 4" key="1">
    <citation type="submission" date="2016-10" db="EMBL/GenBank/DDBJ databases">
        <authorList>
            <person name="de Groot N.N."/>
        </authorList>
    </citation>
    <scope>NUCLEOTIDE SEQUENCE [LARGE SCALE GENOMIC DNA]</scope>
    <source>
        <strain evidence="3 4">DSM 6793</strain>
    </source>
</reference>
<keyword evidence="2" id="KW-0564">Palmitate</keyword>
<dbReference type="PROSITE" id="PS51257">
    <property type="entry name" value="PROKAR_LIPOPROTEIN"/>
    <property type="match status" value="1"/>
</dbReference>
<dbReference type="Gene3D" id="1.20.1600.10">
    <property type="entry name" value="Outer membrane efflux proteins (OEP)"/>
    <property type="match status" value="1"/>
</dbReference>
<organism evidence="3 4">
    <name type="scientific">Flexibacter flexilis DSM 6793</name>
    <dbReference type="NCBI Taxonomy" id="927664"/>
    <lineage>
        <taxon>Bacteria</taxon>
        <taxon>Pseudomonadati</taxon>
        <taxon>Bacteroidota</taxon>
        <taxon>Cytophagia</taxon>
        <taxon>Cytophagales</taxon>
        <taxon>Flexibacteraceae</taxon>
        <taxon>Flexibacter</taxon>
    </lineage>
</organism>
<dbReference type="STRING" id="927664.SAMN05421780_101527"/>
<dbReference type="GO" id="GO:0015562">
    <property type="term" value="F:efflux transmembrane transporter activity"/>
    <property type="evidence" value="ECO:0007669"/>
    <property type="project" value="InterPro"/>
</dbReference>